<accession>A0AAN9KMJ2</accession>
<reference evidence="2 3" key="1">
    <citation type="submission" date="2024-01" db="EMBL/GenBank/DDBJ databases">
        <title>The genomes of 5 underutilized Papilionoideae crops provide insights into root nodulation and disease resistance.</title>
        <authorList>
            <person name="Yuan L."/>
        </authorList>
    </citation>
    <scope>NUCLEOTIDE SEQUENCE [LARGE SCALE GENOMIC DNA]</scope>
    <source>
        <strain evidence="2">LY-2023</strain>
        <tissue evidence="2">Leaf</tissue>
    </source>
</reference>
<evidence type="ECO:0000313" key="2">
    <source>
        <dbReference type="EMBL" id="KAK7319666.1"/>
    </source>
</evidence>
<dbReference type="AlphaFoldDB" id="A0AAN9KMJ2"/>
<dbReference type="EMBL" id="JAYKXN010000001">
    <property type="protein sequence ID" value="KAK7319666.1"/>
    <property type="molecule type" value="Genomic_DNA"/>
</dbReference>
<proteinExistence type="predicted"/>
<organism evidence="2 3">
    <name type="scientific">Clitoria ternatea</name>
    <name type="common">Butterfly pea</name>
    <dbReference type="NCBI Taxonomy" id="43366"/>
    <lineage>
        <taxon>Eukaryota</taxon>
        <taxon>Viridiplantae</taxon>
        <taxon>Streptophyta</taxon>
        <taxon>Embryophyta</taxon>
        <taxon>Tracheophyta</taxon>
        <taxon>Spermatophyta</taxon>
        <taxon>Magnoliopsida</taxon>
        <taxon>eudicotyledons</taxon>
        <taxon>Gunneridae</taxon>
        <taxon>Pentapetalae</taxon>
        <taxon>rosids</taxon>
        <taxon>fabids</taxon>
        <taxon>Fabales</taxon>
        <taxon>Fabaceae</taxon>
        <taxon>Papilionoideae</taxon>
        <taxon>50 kb inversion clade</taxon>
        <taxon>NPAAA clade</taxon>
        <taxon>indigoferoid/millettioid clade</taxon>
        <taxon>Phaseoleae</taxon>
        <taxon>Clitoria</taxon>
    </lineage>
</organism>
<evidence type="ECO:0000256" key="1">
    <source>
        <dbReference type="SAM" id="MobiDB-lite"/>
    </source>
</evidence>
<gene>
    <name evidence="2" type="ORF">RJT34_04389</name>
</gene>
<feature type="compositionally biased region" description="Basic residues" evidence="1">
    <location>
        <begin position="1"/>
        <end position="16"/>
    </location>
</feature>
<feature type="region of interest" description="Disordered" evidence="1">
    <location>
        <begin position="1"/>
        <end position="27"/>
    </location>
</feature>
<name>A0AAN9KMJ2_CLITE</name>
<keyword evidence="3" id="KW-1185">Reference proteome</keyword>
<protein>
    <submittedName>
        <fullName evidence="2">Uncharacterized protein</fullName>
    </submittedName>
</protein>
<sequence>MRRVRGGKATKNKSIKGKVAANNERERPILDKTRSSLLFHQLPEYLNRIEATRSTLSLSSLFFTDREREAKSRARKIA</sequence>
<evidence type="ECO:0000313" key="3">
    <source>
        <dbReference type="Proteomes" id="UP001359559"/>
    </source>
</evidence>
<comment type="caution">
    <text evidence="2">The sequence shown here is derived from an EMBL/GenBank/DDBJ whole genome shotgun (WGS) entry which is preliminary data.</text>
</comment>
<dbReference type="Proteomes" id="UP001359559">
    <property type="component" value="Unassembled WGS sequence"/>
</dbReference>